<accession>A0ABS7GZN1</accession>
<feature type="compositionally biased region" description="Basic and acidic residues" evidence="1">
    <location>
        <begin position="190"/>
        <end position="202"/>
    </location>
</feature>
<gene>
    <name evidence="2" type="ORF">JNB85_20305</name>
</gene>
<proteinExistence type="predicted"/>
<protein>
    <recommendedName>
        <fullName evidence="4">General stress protein 17M-like domain-containing protein</fullName>
    </recommendedName>
</protein>
<dbReference type="RefSeq" id="WP_220336104.1">
    <property type="nucleotide sequence ID" value="NZ_JAEUAK010000008.1"/>
</dbReference>
<organism evidence="2 3">
    <name type="scientific">Rhizobium mesosinicum</name>
    <dbReference type="NCBI Taxonomy" id="335017"/>
    <lineage>
        <taxon>Bacteria</taxon>
        <taxon>Pseudomonadati</taxon>
        <taxon>Pseudomonadota</taxon>
        <taxon>Alphaproteobacteria</taxon>
        <taxon>Hyphomicrobiales</taxon>
        <taxon>Rhizobiaceae</taxon>
        <taxon>Rhizobium/Agrobacterium group</taxon>
        <taxon>Rhizobium</taxon>
    </lineage>
</organism>
<dbReference type="EMBL" id="JAEUAK010000008">
    <property type="protein sequence ID" value="MBW9054748.1"/>
    <property type="molecule type" value="Genomic_DNA"/>
</dbReference>
<reference evidence="2 3" key="1">
    <citation type="journal article" date="2021" name="MBio">
        <title>Poor Competitiveness of Bradyrhizobium in Pigeon Pea Root Colonization in Indian Soils.</title>
        <authorList>
            <person name="Chalasani D."/>
            <person name="Basu A."/>
            <person name="Pullabhotla S.V.S.R.N."/>
            <person name="Jorrin B."/>
            <person name="Neal A.L."/>
            <person name="Poole P.S."/>
            <person name="Podile A.R."/>
            <person name="Tkacz A."/>
        </authorList>
    </citation>
    <scope>NUCLEOTIDE SEQUENCE [LARGE SCALE GENOMIC DNA]</scope>
    <source>
        <strain evidence="2 3">HU56</strain>
    </source>
</reference>
<comment type="caution">
    <text evidence="2">The sequence shown here is derived from an EMBL/GenBank/DDBJ whole genome shotgun (WGS) entry which is preliminary data.</text>
</comment>
<evidence type="ECO:0000313" key="2">
    <source>
        <dbReference type="EMBL" id="MBW9054748.1"/>
    </source>
</evidence>
<sequence>MSNLRNDSAADFSGGEGRSTLTAFFDSRDDADRAIDRLKNLGITNVRMMPGYEADGDKAGVAGDDRGGFWSKLEDWLFPDEDRSIYAEALRRGGFLISVEVDDATYGIAHDILDDEGCIDMDERADLWRAEGWNISKSNETLAASRYDASRARETDDAERARQASAVQDDVFAAGAAGPAAPTGGVTGRLDPDAPPRVRAYDLDDEAPLDQELRDDIMPTGHHRTVEESEERAERELRQAQDVDGMRQEQTLPRGR</sequence>
<keyword evidence="3" id="KW-1185">Reference proteome</keyword>
<evidence type="ECO:0000256" key="1">
    <source>
        <dbReference type="SAM" id="MobiDB-lite"/>
    </source>
</evidence>
<feature type="compositionally biased region" description="Basic and acidic residues" evidence="1">
    <location>
        <begin position="224"/>
        <end position="247"/>
    </location>
</feature>
<evidence type="ECO:0000313" key="3">
    <source>
        <dbReference type="Proteomes" id="UP000717752"/>
    </source>
</evidence>
<feature type="region of interest" description="Disordered" evidence="1">
    <location>
        <begin position="176"/>
        <end position="256"/>
    </location>
</feature>
<dbReference type="Proteomes" id="UP000717752">
    <property type="component" value="Unassembled WGS sequence"/>
</dbReference>
<name>A0ABS7GZN1_9HYPH</name>
<evidence type="ECO:0008006" key="4">
    <source>
        <dbReference type="Google" id="ProtNLM"/>
    </source>
</evidence>